<dbReference type="Proteomes" id="UP001162162">
    <property type="component" value="Unassembled WGS sequence"/>
</dbReference>
<dbReference type="EMBL" id="JAPWTK010000020">
    <property type="protein sequence ID" value="KAJ8958059.1"/>
    <property type="molecule type" value="Genomic_DNA"/>
</dbReference>
<keyword evidence="2" id="KW-1185">Reference proteome</keyword>
<protein>
    <submittedName>
        <fullName evidence="1">Uncharacterized protein</fullName>
    </submittedName>
</protein>
<accession>A0AAV8Z436</accession>
<evidence type="ECO:0000313" key="1">
    <source>
        <dbReference type="EMBL" id="KAJ8958059.1"/>
    </source>
</evidence>
<name>A0AAV8Z436_9CUCU</name>
<proteinExistence type="predicted"/>
<dbReference type="AlphaFoldDB" id="A0AAV8Z436"/>
<gene>
    <name evidence="1" type="ORF">NQ318_002071</name>
</gene>
<comment type="caution">
    <text evidence="1">The sequence shown here is derived from an EMBL/GenBank/DDBJ whole genome shotgun (WGS) entry which is preliminary data.</text>
</comment>
<reference evidence="1" key="1">
    <citation type="journal article" date="2023" name="Insect Mol. Biol.">
        <title>Genome sequencing provides insights into the evolution of gene families encoding plant cell wall-degrading enzymes in longhorned beetles.</title>
        <authorList>
            <person name="Shin N.R."/>
            <person name="Okamura Y."/>
            <person name="Kirsch R."/>
            <person name="Pauchet Y."/>
        </authorList>
    </citation>
    <scope>NUCLEOTIDE SEQUENCE</scope>
    <source>
        <strain evidence="1">AMC_N1</strain>
    </source>
</reference>
<sequence length="70" mass="7674">MGTALTTAISSGVLWRINKGLPRHLNVTCLPSGISSKFISILANARTSAVADIEETRLEKKKNWFFIVTV</sequence>
<evidence type="ECO:0000313" key="2">
    <source>
        <dbReference type="Proteomes" id="UP001162162"/>
    </source>
</evidence>
<organism evidence="1 2">
    <name type="scientific">Aromia moschata</name>
    <dbReference type="NCBI Taxonomy" id="1265417"/>
    <lineage>
        <taxon>Eukaryota</taxon>
        <taxon>Metazoa</taxon>
        <taxon>Ecdysozoa</taxon>
        <taxon>Arthropoda</taxon>
        <taxon>Hexapoda</taxon>
        <taxon>Insecta</taxon>
        <taxon>Pterygota</taxon>
        <taxon>Neoptera</taxon>
        <taxon>Endopterygota</taxon>
        <taxon>Coleoptera</taxon>
        <taxon>Polyphaga</taxon>
        <taxon>Cucujiformia</taxon>
        <taxon>Chrysomeloidea</taxon>
        <taxon>Cerambycidae</taxon>
        <taxon>Cerambycinae</taxon>
        <taxon>Callichromatini</taxon>
        <taxon>Aromia</taxon>
    </lineage>
</organism>